<dbReference type="Gene3D" id="1.10.10.10">
    <property type="entry name" value="Winged helix-like DNA-binding domain superfamily/Winged helix DNA-binding domain"/>
    <property type="match status" value="1"/>
</dbReference>
<dbReference type="GO" id="GO:0003677">
    <property type="term" value="F:DNA binding"/>
    <property type="evidence" value="ECO:0007669"/>
    <property type="project" value="UniProtKB-UniRule"/>
</dbReference>
<dbReference type="SUPFAM" id="SSF46894">
    <property type="entry name" value="C-terminal effector domain of the bipartite response regulators"/>
    <property type="match status" value="1"/>
</dbReference>
<dbReference type="InterPro" id="IPR016032">
    <property type="entry name" value="Sig_transdc_resp-reg_C-effctor"/>
</dbReference>
<dbReference type="InterPro" id="IPR051677">
    <property type="entry name" value="AfsR-DnrI-RedD_regulator"/>
</dbReference>
<dbReference type="OrthoDB" id="134712at2"/>
<dbReference type="InterPro" id="IPR005158">
    <property type="entry name" value="BTAD"/>
</dbReference>
<dbReference type="InterPro" id="IPR027417">
    <property type="entry name" value="P-loop_NTPase"/>
</dbReference>
<keyword evidence="2" id="KW-0805">Transcription regulation</keyword>
<organism evidence="7 8">
    <name type="scientific">Antrihabitans cavernicola</name>
    <dbReference type="NCBI Taxonomy" id="2495913"/>
    <lineage>
        <taxon>Bacteria</taxon>
        <taxon>Bacillati</taxon>
        <taxon>Actinomycetota</taxon>
        <taxon>Actinomycetes</taxon>
        <taxon>Mycobacteriales</taxon>
        <taxon>Nocardiaceae</taxon>
        <taxon>Antrihabitans</taxon>
    </lineage>
</organism>
<dbReference type="InterPro" id="IPR025662">
    <property type="entry name" value="Sigma_54_int_dom_ATP-bd_1"/>
</dbReference>
<reference evidence="7 8" key="1">
    <citation type="submission" date="2019-07" db="EMBL/GenBank/DDBJ databases">
        <title>Rhodococcus cavernicolus sp. nov., isolated from a cave.</title>
        <authorList>
            <person name="Lee S.D."/>
        </authorList>
    </citation>
    <scope>NUCLEOTIDE SEQUENCE [LARGE SCALE GENOMIC DNA]</scope>
    <source>
        <strain evidence="7 8">C1-24</strain>
    </source>
</reference>
<feature type="DNA-binding region" description="OmpR/PhoB-type" evidence="5">
    <location>
        <begin position="1"/>
        <end position="98"/>
    </location>
</feature>
<proteinExistence type="inferred from homology"/>
<evidence type="ECO:0000313" key="7">
    <source>
        <dbReference type="EMBL" id="KAA0020017.1"/>
    </source>
</evidence>
<feature type="domain" description="OmpR/PhoB-type" evidence="6">
    <location>
        <begin position="1"/>
        <end position="98"/>
    </location>
</feature>
<dbReference type="GO" id="GO:0000160">
    <property type="term" value="P:phosphorelay signal transduction system"/>
    <property type="evidence" value="ECO:0007669"/>
    <property type="project" value="InterPro"/>
</dbReference>
<dbReference type="PROSITE" id="PS51755">
    <property type="entry name" value="OMPR_PHOB"/>
    <property type="match status" value="1"/>
</dbReference>
<sequence length="1027" mass="109678">MERALDYRLLGAMEVWSDGGSLTLGGAKQRAVLAVLLLNANMVVEFDRVIDAVWDGNPPAKAMSSLRAYIANLRRILDRAKPGAHRLVTHSYGYRLDLGSDRIDIEEFEALARTGRDALAASNAVAAEQAANAALDLWRGTPLADFRSQDFAFTEAQRLESIRCDVVETKFEACLLLGRTTDLVSDIEAEIRGTPLRERLWAQLMLALYRSGRRADALVAYDRAERLLDDELGVPPGDALRQLADDVRVQALELDWVPPRPTLVVPPAREDAFAIFGRSGEVEQVAPILANALAGQGQTVVLTGDSGAGKSAVAAAITAEADRLGLATAWSSHTDSVRKPVLWAWTQVLRRLGDSIGADRLARVNDAAPGVISTLVPEWHSPPTDASGTPEPNFELIEGTALAVRELAVARPSLIVLDDLHLADKATHDVLALLSGWIHQLPLVVIVTWPDGGTDRPARPKAFDRLLSRSDITMIKIRGLDHLAVAELIEHVAGVAPTPEFVSRIRHRTGGNPFYVRELVRLLRSDEHLDSDTREIAVDEVPDAVAGVIRRRMAGLPKPTRAALSVAAIIGAEFGSTILAQVLGVDSALALTRLEPAVRAGLVTEVSNRPNRFSFSHSVVRDAIAALITGPARTAVHADMARACLRNVASGSAEYAIAAAVHGWRAGDRLDPESALLLFDRALAVSTARSAYGDIADLDTKALEIAARLPVGPKRAERETQLWLQLASVLAVVRGQNDPEVVTALQRAFDVGTANTTSGQFSSAVTLRCLMMVGAGQYREAAALATGLIAQFESSGDPTAGAGGYYIRALARFMNGDLGAALESVDRLFSDVPTPDPGTDSLLTFDVRAHGIAAWAYAMSGDVDRGRAFAHNGIDVAVGRGDSFGAAVVRTALVQLDAMTGTVEGTVERADGICAELAGMGMDQIAASVSIVGDWARAMGPNGVDTAAAIRRSLEVHSAGGTRIWTPLYLALLSDVEAAHGAVDSARTTLHRAELMATAQGERVWEKQLSARRRCLRAESRRAGAAS</sequence>
<dbReference type="SMART" id="SM00862">
    <property type="entry name" value="Trans_reg_C"/>
    <property type="match status" value="1"/>
</dbReference>
<dbReference type="GO" id="GO:0006355">
    <property type="term" value="P:regulation of DNA-templated transcription"/>
    <property type="evidence" value="ECO:0007669"/>
    <property type="project" value="InterPro"/>
</dbReference>
<keyword evidence="3 5" id="KW-0238">DNA-binding</keyword>
<dbReference type="SUPFAM" id="SSF52540">
    <property type="entry name" value="P-loop containing nucleoside triphosphate hydrolases"/>
    <property type="match status" value="1"/>
</dbReference>
<evidence type="ECO:0000256" key="3">
    <source>
        <dbReference type="ARBA" id="ARBA00023125"/>
    </source>
</evidence>
<dbReference type="PANTHER" id="PTHR35807">
    <property type="entry name" value="TRANSCRIPTIONAL REGULATOR REDD-RELATED"/>
    <property type="match status" value="1"/>
</dbReference>
<keyword evidence="8" id="KW-1185">Reference proteome</keyword>
<dbReference type="EMBL" id="VLNY01000014">
    <property type="protein sequence ID" value="KAA0020017.1"/>
    <property type="molecule type" value="Genomic_DNA"/>
</dbReference>
<dbReference type="Gene3D" id="1.25.40.10">
    <property type="entry name" value="Tetratricopeptide repeat domain"/>
    <property type="match status" value="1"/>
</dbReference>
<dbReference type="InterPro" id="IPR036388">
    <property type="entry name" value="WH-like_DNA-bd_sf"/>
</dbReference>
<dbReference type="Pfam" id="PF03704">
    <property type="entry name" value="BTAD"/>
    <property type="match status" value="1"/>
</dbReference>
<dbReference type="InterPro" id="IPR001867">
    <property type="entry name" value="OmpR/PhoB-type_DNA-bd"/>
</dbReference>
<evidence type="ECO:0000256" key="5">
    <source>
        <dbReference type="PROSITE-ProRule" id="PRU01091"/>
    </source>
</evidence>
<dbReference type="SMART" id="SM00382">
    <property type="entry name" value="AAA"/>
    <property type="match status" value="1"/>
</dbReference>
<name>A0A5A7S4K9_9NOCA</name>
<dbReference type="SUPFAM" id="SSF48452">
    <property type="entry name" value="TPR-like"/>
    <property type="match status" value="2"/>
</dbReference>
<comment type="caution">
    <text evidence="7">The sequence shown here is derived from an EMBL/GenBank/DDBJ whole genome shotgun (WGS) entry which is preliminary data.</text>
</comment>
<keyword evidence="4" id="KW-0804">Transcription</keyword>
<dbReference type="PANTHER" id="PTHR35807:SF1">
    <property type="entry name" value="TRANSCRIPTIONAL REGULATOR REDD"/>
    <property type="match status" value="1"/>
</dbReference>
<evidence type="ECO:0000256" key="2">
    <source>
        <dbReference type="ARBA" id="ARBA00023015"/>
    </source>
</evidence>
<evidence type="ECO:0000256" key="1">
    <source>
        <dbReference type="ARBA" id="ARBA00005820"/>
    </source>
</evidence>
<dbReference type="Pfam" id="PF00486">
    <property type="entry name" value="Trans_reg_C"/>
    <property type="match status" value="1"/>
</dbReference>
<dbReference type="Pfam" id="PF13191">
    <property type="entry name" value="AAA_16"/>
    <property type="match status" value="1"/>
</dbReference>
<dbReference type="CDD" id="cd15831">
    <property type="entry name" value="BTAD"/>
    <property type="match status" value="1"/>
</dbReference>
<dbReference type="Proteomes" id="UP000322244">
    <property type="component" value="Unassembled WGS sequence"/>
</dbReference>
<protein>
    <submittedName>
        <fullName evidence="7">AAA family ATPase</fullName>
    </submittedName>
</protein>
<dbReference type="InterPro" id="IPR041664">
    <property type="entry name" value="AAA_16"/>
</dbReference>
<dbReference type="Gene3D" id="3.40.50.300">
    <property type="entry name" value="P-loop containing nucleotide triphosphate hydrolases"/>
    <property type="match status" value="1"/>
</dbReference>
<comment type="similarity">
    <text evidence="1">Belongs to the AfsR/DnrI/RedD regulatory family.</text>
</comment>
<dbReference type="SMART" id="SM01043">
    <property type="entry name" value="BTAD"/>
    <property type="match status" value="1"/>
</dbReference>
<dbReference type="PROSITE" id="PS00675">
    <property type="entry name" value="SIGMA54_INTERACT_1"/>
    <property type="match status" value="1"/>
</dbReference>
<dbReference type="InterPro" id="IPR011990">
    <property type="entry name" value="TPR-like_helical_dom_sf"/>
</dbReference>
<gene>
    <name evidence="7" type="ORF">FOY51_21885</name>
</gene>
<evidence type="ECO:0000256" key="4">
    <source>
        <dbReference type="ARBA" id="ARBA00023163"/>
    </source>
</evidence>
<dbReference type="InterPro" id="IPR003593">
    <property type="entry name" value="AAA+_ATPase"/>
</dbReference>
<evidence type="ECO:0000313" key="8">
    <source>
        <dbReference type="Proteomes" id="UP000322244"/>
    </source>
</evidence>
<dbReference type="AlphaFoldDB" id="A0A5A7S4K9"/>
<accession>A0A5A7S4K9</accession>
<evidence type="ECO:0000259" key="6">
    <source>
        <dbReference type="PROSITE" id="PS51755"/>
    </source>
</evidence>